<sequence length="53" mass="5770">MVYLVSSGREKRMEETEESVNFITCAVWVPRGAAKTNPEKVRATGTGLGVPCL</sequence>
<evidence type="ECO:0000313" key="2">
    <source>
        <dbReference type="Proteomes" id="UP000324222"/>
    </source>
</evidence>
<dbReference type="AlphaFoldDB" id="A0A5B7JS88"/>
<evidence type="ECO:0000313" key="1">
    <source>
        <dbReference type="EMBL" id="MPD00782.1"/>
    </source>
</evidence>
<protein>
    <submittedName>
        <fullName evidence="1">Uncharacterized protein</fullName>
    </submittedName>
</protein>
<accession>A0A5B7JS88</accession>
<dbReference type="Proteomes" id="UP000324222">
    <property type="component" value="Unassembled WGS sequence"/>
</dbReference>
<gene>
    <name evidence="1" type="ORF">E2C01_096281</name>
</gene>
<proteinExistence type="predicted"/>
<keyword evidence="2" id="KW-1185">Reference proteome</keyword>
<dbReference type="EMBL" id="VSRR010124412">
    <property type="protein sequence ID" value="MPD00782.1"/>
    <property type="molecule type" value="Genomic_DNA"/>
</dbReference>
<name>A0A5B7JS88_PORTR</name>
<reference evidence="1 2" key="1">
    <citation type="submission" date="2019-05" db="EMBL/GenBank/DDBJ databases">
        <title>Another draft genome of Portunus trituberculatus and its Hox gene families provides insights of decapod evolution.</title>
        <authorList>
            <person name="Jeong J.-H."/>
            <person name="Song I."/>
            <person name="Kim S."/>
            <person name="Choi T."/>
            <person name="Kim D."/>
            <person name="Ryu S."/>
            <person name="Kim W."/>
        </authorList>
    </citation>
    <scope>NUCLEOTIDE SEQUENCE [LARGE SCALE GENOMIC DNA]</scope>
    <source>
        <tissue evidence="1">Muscle</tissue>
    </source>
</reference>
<organism evidence="1 2">
    <name type="scientific">Portunus trituberculatus</name>
    <name type="common">Swimming crab</name>
    <name type="synonym">Neptunus trituberculatus</name>
    <dbReference type="NCBI Taxonomy" id="210409"/>
    <lineage>
        <taxon>Eukaryota</taxon>
        <taxon>Metazoa</taxon>
        <taxon>Ecdysozoa</taxon>
        <taxon>Arthropoda</taxon>
        <taxon>Crustacea</taxon>
        <taxon>Multicrustacea</taxon>
        <taxon>Malacostraca</taxon>
        <taxon>Eumalacostraca</taxon>
        <taxon>Eucarida</taxon>
        <taxon>Decapoda</taxon>
        <taxon>Pleocyemata</taxon>
        <taxon>Brachyura</taxon>
        <taxon>Eubrachyura</taxon>
        <taxon>Portunoidea</taxon>
        <taxon>Portunidae</taxon>
        <taxon>Portuninae</taxon>
        <taxon>Portunus</taxon>
    </lineage>
</organism>
<comment type="caution">
    <text evidence="1">The sequence shown here is derived from an EMBL/GenBank/DDBJ whole genome shotgun (WGS) entry which is preliminary data.</text>
</comment>